<evidence type="ECO:0000259" key="6">
    <source>
        <dbReference type="Pfam" id="PF00535"/>
    </source>
</evidence>
<dbReference type="CDD" id="cd06427">
    <property type="entry name" value="CESA_like_2"/>
    <property type="match status" value="1"/>
</dbReference>
<dbReference type="InterPro" id="IPR028098">
    <property type="entry name" value="Glyco_trans_4-like_N"/>
</dbReference>
<comment type="similarity">
    <text evidence="1">Belongs to the glycosyltransferase 2 family.</text>
</comment>
<proteinExistence type="inferred from homology"/>
<organism evidence="8 9">
    <name type="scientific">Candidatus Amesbacteria bacterium RIFCSPHIGHO2_01_FULL_48_32b</name>
    <dbReference type="NCBI Taxonomy" id="1797253"/>
    <lineage>
        <taxon>Bacteria</taxon>
        <taxon>Candidatus Amesiibacteriota</taxon>
    </lineage>
</organism>
<dbReference type="Pfam" id="PF13439">
    <property type="entry name" value="Glyco_transf_4"/>
    <property type="match status" value="1"/>
</dbReference>
<dbReference type="Gene3D" id="3.40.50.2000">
    <property type="entry name" value="Glycogen Phosphorylase B"/>
    <property type="match status" value="2"/>
</dbReference>
<sequence>MPDLEIILPVKNYTGNLEELIRRIDKSLKQAHISYGIIAVDDHFTDTSFKILKKLSRHYPLNIYAQLGTPGKAYSILEASRLAISPWLATIDADLQYPPEAIPEMFQLANQSNTGIVIANRSHRRTYHRLLSRLLLGLDCDVQSGLKIFRREIINHLSPRDIAPQSLDVPLVHTARELGYHLSCVDVDFSPQVSPTSKTAFLRSISEFGAATVKTRLTPSKIYPIRPRNDSSVGSGLAHRRHRFITHSLLPHHLSAFTTFTRHQKLFLFTLLGIIFIGFTLNPLLTAQILIGLLSFVYFCDVLFSFSLTFKSLRFPPEISISTDQLRRCATEKLPIYSILCPLYREARVLPHFVDSISRLDWPKDKLDVILLLEEDDADTISAANSLNLPGYFRTLIVPHSQPKTKPKACNYGLAHAKGEYVVIYDAEDRPDPLQLKTAYLAFRSQPENVVCLQAKLNYYNPHQNLLTRLFSVEYALWFDVALPALQSIRTSIPLGGTSNHFKTEVLKALHGWDAFNVTEDCDLGTRLFQAGYQTAIINSLTLEEANSHLGNWLRQRSRWIKGYLQTFLVHNRNFFKMFRDHGLHGLVFQLNIGGKIAFMVINPFLWASTIGYFAFYQQVGPTIEALYPPVVFYLAGFSFIFGNFLYLYYYMIGAAKRGTWNLIKFVYLVPVYWLLISIAAFKAVFQLFVRPHYWEKTHHGLHLNEVSSLARQSWLSSLRNFVSHQFGRLGVLPQHLLKGGTLLVASTMLSNVFNFLYNVYLGRAVSIEEFSLIGLLGSFAYLVQIPATALSKTLSHRVAFLLGQKSLHVFYFWNLIKKRVLSISLAATAVWLIAIPWMSQIFQANGNIIPFLLITPLWLITTVVAMNRGFLAGHHQFATLAAMLTAESASKFIFAVLFVNLGWAQYVYASHPLSLMAAFIIGWLAIRSIKPQTSAVPVNQSTTRFPIRFFGTSILIKLSSLAFLSLDVILAKIYLPPAIAGQYVLLSLAGKIVYFLGSLFDPFIIPVVSRAEGEGTNPKLLFYRLLLGNGLTSVAGFVALGPLGSIFAPLLFGPKIVPVIPYLTLYGLAMINFTLSGSIVNYHQARRQYTFPILGFILASLQPVLVYFFHAGLADLVTVMLILSLVYLGTFLLLHFYYQFFYSVNNNIRDLWDLLTRFFPRPSPPLPGSLRILIFNWRDTKHVWAGGAEVYIHELSRRWVAQGHSVTVFCGNDGKCSRKETIDGVQIIRRGGFYTVYFWAVIYYLLRLRGRFDIIIDSENGIPFFTPLFVDRPKVLLIHHIHQDNIIFQGRLPLPIAQFAMFLESRLMPLVYHNQKIITVSESSKKDIASIGFSRPEDITIINPGITPEQYVRRAPKTKYPSFVYLGRIRPYKNIDVAIRAFVHVVRGYPNAKLNIVGEGEGIKELRRLIEDLNLAQNVFFLGRISESHKVQLLGQSWAMLQPSSFEGWGITVIEANACGTPAIASDVIGLRDSVRHDQTGILVPPLDPDPLANAIKLLISNPARLRMLSQNSLAWSTNFNWKDQSQKFLEVVRAHLDGKNIYSPTRQPALAEQPV</sequence>
<feature type="transmembrane region" description="Helical" evidence="4">
    <location>
        <begin position="266"/>
        <end position="285"/>
    </location>
</feature>
<evidence type="ECO:0000313" key="8">
    <source>
        <dbReference type="EMBL" id="OGC92298.1"/>
    </source>
</evidence>
<accession>A0A1F4YEK9</accession>
<dbReference type="EMBL" id="MEXH01000018">
    <property type="protein sequence ID" value="OGC92298.1"/>
    <property type="molecule type" value="Genomic_DNA"/>
</dbReference>
<feature type="domain" description="Glycosyltransferase subfamily 4-like N-terminal" evidence="7">
    <location>
        <begin position="1187"/>
        <end position="1350"/>
    </location>
</feature>
<keyword evidence="4" id="KW-0472">Membrane</keyword>
<feature type="transmembrane region" description="Helical" evidence="4">
    <location>
        <begin position="291"/>
        <end position="310"/>
    </location>
</feature>
<feature type="domain" description="Glycosyltransferase 2-like" evidence="6">
    <location>
        <begin position="6"/>
        <end position="124"/>
    </location>
</feature>
<dbReference type="GO" id="GO:0016757">
    <property type="term" value="F:glycosyltransferase activity"/>
    <property type="evidence" value="ECO:0007669"/>
    <property type="project" value="UniProtKB-KW"/>
</dbReference>
<dbReference type="Pfam" id="PF00534">
    <property type="entry name" value="Glycos_transf_1"/>
    <property type="match status" value="1"/>
</dbReference>
<evidence type="ECO:0000313" key="9">
    <source>
        <dbReference type="Proteomes" id="UP000178176"/>
    </source>
</evidence>
<feature type="transmembrane region" description="Helical" evidence="4">
    <location>
        <begin position="1061"/>
        <end position="1083"/>
    </location>
</feature>
<feature type="transmembrane region" description="Helical" evidence="4">
    <location>
        <begin position="906"/>
        <end position="927"/>
    </location>
</feature>
<gene>
    <name evidence="8" type="ORF">A2876_05285</name>
</gene>
<feature type="transmembrane region" description="Helical" evidence="4">
    <location>
        <begin position="663"/>
        <end position="686"/>
    </location>
</feature>
<feature type="transmembrane region" description="Helical" evidence="4">
    <location>
        <begin position="597"/>
        <end position="616"/>
    </location>
</feature>
<feature type="domain" description="Glycosyl transferase family 1" evidence="5">
    <location>
        <begin position="1357"/>
        <end position="1514"/>
    </location>
</feature>
<name>A0A1F4YEK9_9BACT</name>
<evidence type="ECO:0000256" key="4">
    <source>
        <dbReference type="SAM" id="Phobius"/>
    </source>
</evidence>
<dbReference type="PANTHER" id="PTHR43630:SF1">
    <property type="entry name" value="POLY-BETA-1,6-N-ACETYL-D-GLUCOSAMINE SYNTHASE"/>
    <property type="match status" value="1"/>
</dbReference>
<feature type="transmembrane region" description="Helical" evidence="4">
    <location>
        <begin position="743"/>
        <end position="761"/>
    </location>
</feature>
<comment type="caution">
    <text evidence="8">The sequence shown here is derived from an EMBL/GenBank/DDBJ whole genome shotgun (WGS) entry which is preliminary data.</text>
</comment>
<keyword evidence="2" id="KW-0328">Glycosyltransferase</keyword>
<dbReference type="Pfam" id="PF13641">
    <property type="entry name" value="Glyco_tranf_2_3"/>
    <property type="match status" value="1"/>
</dbReference>
<keyword evidence="4" id="KW-1133">Transmembrane helix</keyword>
<evidence type="ECO:0000259" key="5">
    <source>
        <dbReference type="Pfam" id="PF00534"/>
    </source>
</evidence>
<evidence type="ECO:0000256" key="1">
    <source>
        <dbReference type="ARBA" id="ARBA00006739"/>
    </source>
</evidence>
<evidence type="ECO:0000259" key="7">
    <source>
        <dbReference type="Pfam" id="PF13439"/>
    </source>
</evidence>
<dbReference type="InterPro" id="IPR001173">
    <property type="entry name" value="Glyco_trans_2-like"/>
</dbReference>
<dbReference type="Pfam" id="PF00535">
    <property type="entry name" value="Glycos_transf_2"/>
    <property type="match status" value="1"/>
</dbReference>
<dbReference type="Proteomes" id="UP000178176">
    <property type="component" value="Unassembled WGS sequence"/>
</dbReference>
<dbReference type="CDD" id="cd03801">
    <property type="entry name" value="GT4_PimA-like"/>
    <property type="match status" value="1"/>
</dbReference>
<feature type="transmembrane region" description="Helical" evidence="4">
    <location>
        <begin position="849"/>
        <end position="866"/>
    </location>
</feature>
<feature type="transmembrane region" description="Helical" evidence="4">
    <location>
        <begin position="631"/>
        <end position="651"/>
    </location>
</feature>
<feature type="transmembrane region" description="Helical" evidence="4">
    <location>
        <begin position="984"/>
        <end position="1009"/>
    </location>
</feature>
<dbReference type="Gene3D" id="3.90.550.10">
    <property type="entry name" value="Spore Coat Polysaccharide Biosynthesis Protein SpsA, Chain A"/>
    <property type="match status" value="2"/>
</dbReference>
<keyword evidence="4" id="KW-0812">Transmembrane</keyword>
<feature type="transmembrane region" description="Helical" evidence="4">
    <location>
        <begin position="948"/>
        <end position="972"/>
    </location>
</feature>
<dbReference type="SUPFAM" id="SSF53448">
    <property type="entry name" value="Nucleotide-diphospho-sugar transferases"/>
    <property type="match status" value="2"/>
</dbReference>
<feature type="transmembrane region" description="Helical" evidence="4">
    <location>
        <begin position="821"/>
        <end position="843"/>
    </location>
</feature>
<keyword evidence="3" id="KW-0808">Transferase</keyword>
<dbReference type="SUPFAM" id="SSF53756">
    <property type="entry name" value="UDP-Glycosyltransferase/glycogen phosphorylase"/>
    <property type="match status" value="1"/>
</dbReference>
<evidence type="ECO:0000256" key="3">
    <source>
        <dbReference type="ARBA" id="ARBA00022679"/>
    </source>
</evidence>
<dbReference type="InterPro" id="IPR029044">
    <property type="entry name" value="Nucleotide-diphossugar_trans"/>
</dbReference>
<reference evidence="8 9" key="1">
    <citation type="journal article" date="2016" name="Nat. Commun.">
        <title>Thousands of microbial genomes shed light on interconnected biogeochemical processes in an aquifer system.</title>
        <authorList>
            <person name="Anantharaman K."/>
            <person name="Brown C.T."/>
            <person name="Hug L.A."/>
            <person name="Sharon I."/>
            <person name="Castelle C.J."/>
            <person name="Probst A.J."/>
            <person name="Thomas B.C."/>
            <person name="Singh A."/>
            <person name="Wilkins M.J."/>
            <person name="Karaoz U."/>
            <person name="Brodie E.L."/>
            <person name="Williams K.H."/>
            <person name="Hubbard S.S."/>
            <person name="Banfield J.F."/>
        </authorList>
    </citation>
    <scope>NUCLEOTIDE SEQUENCE [LARGE SCALE GENOMIC DNA]</scope>
</reference>
<protein>
    <recommendedName>
        <fullName evidence="10">Glycosyltransferase 2-like domain-containing protein</fullName>
    </recommendedName>
</protein>
<feature type="transmembrane region" description="Helical" evidence="4">
    <location>
        <begin position="1117"/>
        <end position="1139"/>
    </location>
</feature>
<feature type="transmembrane region" description="Helical" evidence="4">
    <location>
        <begin position="1090"/>
        <end position="1111"/>
    </location>
</feature>
<dbReference type="PANTHER" id="PTHR43630">
    <property type="entry name" value="POLY-BETA-1,6-N-ACETYL-D-GLUCOSAMINE SYNTHASE"/>
    <property type="match status" value="1"/>
</dbReference>
<feature type="transmembrane region" description="Helical" evidence="4">
    <location>
        <begin position="878"/>
        <end position="900"/>
    </location>
</feature>
<dbReference type="InterPro" id="IPR001296">
    <property type="entry name" value="Glyco_trans_1"/>
</dbReference>
<feature type="transmembrane region" description="Helical" evidence="4">
    <location>
        <begin position="1021"/>
        <end position="1041"/>
    </location>
</feature>
<evidence type="ECO:0008006" key="10">
    <source>
        <dbReference type="Google" id="ProtNLM"/>
    </source>
</evidence>
<feature type="transmembrane region" description="Helical" evidence="4">
    <location>
        <begin position="1228"/>
        <end position="1247"/>
    </location>
</feature>
<evidence type="ECO:0000256" key="2">
    <source>
        <dbReference type="ARBA" id="ARBA00022676"/>
    </source>
</evidence>
<dbReference type="CDD" id="cd04179">
    <property type="entry name" value="DPM_DPG-synthase_like"/>
    <property type="match status" value="1"/>
</dbReference>